<gene>
    <name evidence="1" type="ORF">BJ138DRAFT_1157887</name>
</gene>
<evidence type="ECO:0000313" key="1">
    <source>
        <dbReference type="EMBL" id="KAH7908329.1"/>
    </source>
</evidence>
<dbReference type="EMBL" id="MU267829">
    <property type="protein sequence ID" value="KAH7908329.1"/>
    <property type="molecule type" value="Genomic_DNA"/>
</dbReference>
<keyword evidence="2" id="KW-1185">Reference proteome</keyword>
<sequence length="394" mass="44532">MNVSGAGSEDIYVDAQTLRAVYALQLSTYTALVGMSILAYDYMLTYELERKYLWPARWTIIKCLYIFNRYIPFVDSALVLTRVLTPGLDLNTCYVLMELNCWFYTIAIGMAEIILMICTWAVWARRRAVGILLVVIFLAFSTPAYWTTADFGASITFGPPPLPNLGCMVTHNNATIAGNWVLLIMIELCVLILMVIKTLRDYKENPGMTLSKVILRDGIAYYINLFALGTINVIIILTQPHDLYLLFAVPVRIIHSVLTSRVVLRTREYGQRLEVNTNGVMEIRTDRVTVPPTDSLVFAPVGVGSRQSWVDGYPSTWPPVEEVELDVTPWWNEDRARRNIIGRNGARDQGGNISMPKPSRRKGRDRCSERVTEEDSEMQTDDSEGPSKTTANYT</sequence>
<proteinExistence type="predicted"/>
<evidence type="ECO:0000313" key="2">
    <source>
        <dbReference type="Proteomes" id="UP000790377"/>
    </source>
</evidence>
<protein>
    <submittedName>
        <fullName evidence="1">Uncharacterized protein</fullName>
    </submittedName>
</protein>
<dbReference type="Proteomes" id="UP000790377">
    <property type="component" value="Unassembled WGS sequence"/>
</dbReference>
<accession>A0ACB8A5H3</accession>
<name>A0ACB8A5H3_9AGAM</name>
<reference evidence="1" key="1">
    <citation type="journal article" date="2021" name="New Phytol.">
        <title>Evolutionary innovations through gain and loss of genes in the ectomycorrhizal Boletales.</title>
        <authorList>
            <person name="Wu G."/>
            <person name="Miyauchi S."/>
            <person name="Morin E."/>
            <person name="Kuo A."/>
            <person name="Drula E."/>
            <person name="Varga T."/>
            <person name="Kohler A."/>
            <person name="Feng B."/>
            <person name="Cao Y."/>
            <person name="Lipzen A."/>
            <person name="Daum C."/>
            <person name="Hundley H."/>
            <person name="Pangilinan J."/>
            <person name="Johnson J."/>
            <person name="Barry K."/>
            <person name="LaButti K."/>
            <person name="Ng V."/>
            <person name="Ahrendt S."/>
            <person name="Min B."/>
            <person name="Choi I.G."/>
            <person name="Park H."/>
            <person name="Plett J.M."/>
            <person name="Magnuson J."/>
            <person name="Spatafora J.W."/>
            <person name="Nagy L.G."/>
            <person name="Henrissat B."/>
            <person name="Grigoriev I.V."/>
            <person name="Yang Z.L."/>
            <person name="Xu J."/>
            <person name="Martin F.M."/>
        </authorList>
    </citation>
    <scope>NUCLEOTIDE SEQUENCE</scope>
    <source>
        <strain evidence="1">ATCC 28755</strain>
    </source>
</reference>
<organism evidence="1 2">
    <name type="scientific">Hygrophoropsis aurantiaca</name>
    <dbReference type="NCBI Taxonomy" id="72124"/>
    <lineage>
        <taxon>Eukaryota</taxon>
        <taxon>Fungi</taxon>
        <taxon>Dikarya</taxon>
        <taxon>Basidiomycota</taxon>
        <taxon>Agaricomycotina</taxon>
        <taxon>Agaricomycetes</taxon>
        <taxon>Agaricomycetidae</taxon>
        <taxon>Boletales</taxon>
        <taxon>Coniophorineae</taxon>
        <taxon>Hygrophoropsidaceae</taxon>
        <taxon>Hygrophoropsis</taxon>
    </lineage>
</organism>
<comment type="caution">
    <text evidence="1">The sequence shown here is derived from an EMBL/GenBank/DDBJ whole genome shotgun (WGS) entry which is preliminary data.</text>
</comment>